<feature type="coiled-coil region" evidence="1">
    <location>
        <begin position="218"/>
        <end position="278"/>
    </location>
</feature>
<evidence type="ECO:0000256" key="2">
    <source>
        <dbReference type="SAM" id="MobiDB-lite"/>
    </source>
</evidence>
<sequence>MPPSSRRSTASARPAPPSYSTPSPDSLSYSHTRRLSLPRSHRDPAAWSAAFSDAAKLLLADYSLSRALSRDPDASLSSASRLAAPLLTTHEAAQYAAWERDPRIVPRVDWKKLRTSTTATTSAQKARWAVLTHALATLYKEPGLRPENCKAWVEKYPDRMSLLVAVRKTETVRGDVSAANKQGGKAKRYVHELIACRKVLGEVSKYRHEVAAGMKAINKGSMEKEEELTRRMSRLEREIPRRGGEVSDLFRERGRMYEKLLKMRKEKTEAQLSHARQQAEMNVVEGALKARMNGLERGLHRRSSGASASRR</sequence>
<keyword evidence="4" id="KW-1185">Reference proteome</keyword>
<feature type="compositionally biased region" description="Low complexity" evidence="2">
    <location>
        <begin position="1"/>
        <end position="13"/>
    </location>
</feature>
<reference evidence="4" key="1">
    <citation type="journal article" date="2013" name="Proc. Natl. Acad. Sci. U.S.A.">
        <title>Genome structure and metabolic features in the red seaweed Chondrus crispus shed light on evolution of the Archaeplastida.</title>
        <authorList>
            <person name="Collen J."/>
            <person name="Porcel B."/>
            <person name="Carre W."/>
            <person name="Ball S.G."/>
            <person name="Chaparro C."/>
            <person name="Tonon T."/>
            <person name="Barbeyron T."/>
            <person name="Michel G."/>
            <person name="Noel B."/>
            <person name="Valentin K."/>
            <person name="Elias M."/>
            <person name="Artiguenave F."/>
            <person name="Arun A."/>
            <person name="Aury J.M."/>
            <person name="Barbosa-Neto J.F."/>
            <person name="Bothwell J.H."/>
            <person name="Bouget F.Y."/>
            <person name="Brillet L."/>
            <person name="Cabello-Hurtado F."/>
            <person name="Capella-Gutierrez S."/>
            <person name="Charrier B."/>
            <person name="Cladiere L."/>
            <person name="Cock J.M."/>
            <person name="Coelho S.M."/>
            <person name="Colleoni C."/>
            <person name="Czjzek M."/>
            <person name="Da Silva C."/>
            <person name="Delage L."/>
            <person name="Denoeud F."/>
            <person name="Deschamps P."/>
            <person name="Dittami S.M."/>
            <person name="Gabaldon T."/>
            <person name="Gachon C.M."/>
            <person name="Groisillier A."/>
            <person name="Herve C."/>
            <person name="Jabbari K."/>
            <person name="Katinka M."/>
            <person name="Kloareg B."/>
            <person name="Kowalczyk N."/>
            <person name="Labadie K."/>
            <person name="Leblanc C."/>
            <person name="Lopez P.J."/>
            <person name="McLachlan D.H."/>
            <person name="Meslet-Cladiere L."/>
            <person name="Moustafa A."/>
            <person name="Nehr Z."/>
            <person name="Nyvall Collen P."/>
            <person name="Panaud O."/>
            <person name="Partensky F."/>
            <person name="Poulain J."/>
            <person name="Rensing S.A."/>
            <person name="Rousvoal S."/>
            <person name="Samson G."/>
            <person name="Symeonidi A."/>
            <person name="Weissenbach J."/>
            <person name="Zambounis A."/>
            <person name="Wincker P."/>
            <person name="Boyen C."/>
        </authorList>
    </citation>
    <scope>NUCLEOTIDE SEQUENCE [LARGE SCALE GENOMIC DNA]</scope>
    <source>
        <strain evidence="4">cv. Stackhouse</strain>
    </source>
</reference>
<evidence type="ECO:0000313" key="3">
    <source>
        <dbReference type="EMBL" id="CDF32195.1"/>
    </source>
</evidence>
<gene>
    <name evidence="3" type="ORF">CHC_T00001418001</name>
</gene>
<feature type="compositionally biased region" description="Low complexity" evidence="2">
    <location>
        <begin position="20"/>
        <end position="30"/>
    </location>
</feature>
<evidence type="ECO:0000256" key="1">
    <source>
        <dbReference type="SAM" id="Coils"/>
    </source>
</evidence>
<dbReference type="Gramene" id="CDF32195">
    <property type="protein sequence ID" value="CDF32195"/>
    <property type="gene ID" value="CHC_T00001418001"/>
</dbReference>
<evidence type="ECO:0000313" key="4">
    <source>
        <dbReference type="Proteomes" id="UP000012073"/>
    </source>
</evidence>
<dbReference type="KEGG" id="ccp:CHC_T00001418001"/>
<proteinExistence type="predicted"/>
<dbReference type="AlphaFoldDB" id="R7Q3Z0"/>
<organism evidence="3 4">
    <name type="scientific">Chondrus crispus</name>
    <name type="common">Carrageen Irish moss</name>
    <name type="synonym">Polymorpha crispa</name>
    <dbReference type="NCBI Taxonomy" id="2769"/>
    <lineage>
        <taxon>Eukaryota</taxon>
        <taxon>Rhodophyta</taxon>
        <taxon>Florideophyceae</taxon>
        <taxon>Rhodymeniophycidae</taxon>
        <taxon>Gigartinales</taxon>
        <taxon>Gigartinaceae</taxon>
        <taxon>Chondrus</taxon>
    </lineage>
</organism>
<protein>
    <submittedName>
        <fullName evidence="3">Uncharacterized protein</fullName>
    </submittedName>
</protein>
<dbReference type="RefSeq" id="XP_005711860.1">
    <property type="nucleotide sequence ID" value="XM_005711803.1"/>
</dbReference>
<dbReference type="EMBL" id="HG001459">
    <property type="protein sequence ID" value="CDF32195.1"/>
    <property type="molecule type" value="Genomic_DNA"/>
</dbReference>
<feature type="region of interest" description="Disordered" evidence="2">
    <location>
        <begin position="1"/>
        <end position="41"/>
    </location>
</feature>
<keyword evidence="1" id="KW-0175">Coiled coil</keyword>
<name>R7Q3Z0_CHOCR</name>
<dbReference type="Proteomes" id="UP000012073">
    <property type="component" value="Unassembled WGS sequence"/>
</dbReference>
<accession>R7Q3Z0</accession>
<dbReference type="GeneID" id="17319550"/>